<evidence type="ECO:0000313" key="2">
    <source>
        <dbReference type="EMBL" id="KKN14148.1"/>
    </source>
</evidence>
<evidence type="ECO:0000256" key="1">
    <source>
        <dbReference type="SAM" id="Phobius"/>
    </source>
</evidence>
<keyword evidence="1" id="KW-0472">Membrane</keyword>
<comment type="caution">
    <text evidence="2">The sequence shown here is derived from an EMBL/GenBank/DDBJ whole genome shotgun (WGS) entry which is preliminary data.</text>
</comment>
<protein>
    <submittedName>
        <fullName evidence="2">Uncharacterized protein</fullName>
    </submittedName>
</protein>
<proteinExistence type="predicted"/>
<dbReference type="EMBL" id="LAZR01003846">
    <property type="protein sequence ID" value="KKN14148.1"/>
    <property type="molecule type" value="Genomic_DNA"/>
</dbReference>
<keyword evidence="1" id="KW-1133">Transmembrane helix</keyword>
<gene>
    <name evidence="2" type="ORF">LCGC14_0999050</name>
</gene>
<name>A0A0F9R9R6_9ZZZZ</name>
<feature type="transmembrane region" description="Helical" evidence="1">
    <location>
        <begin position="21"/>
        <end position="41"/>
    </location>
</feature>
<sequence>MEGKYGIINDIAQSRRHNNRLVYGCLVVVIMVFGMATYYVMKADQRAKNNAYLLHGGQRLPMAPIRDVQENLEILCEGHLYNFHELFFSLEPNLKLIKRNIEGKALHMVDWSGNRLYARLVEKKYFHDVAMRDYRYFVELDSIQIDYGSYPFPFTFYGKQAIEKGKSTTYRNLITKGQLKKAGVTPNNLNGIKIIDFQVVDNSDLERM</sequence>
<dbReference type="AlphaFoldDB" id="A0A0F9R9R6"/>
<reference evidence="2" key="1">
    <citation type="journal article" date="2015" name="Nature">
        <title>Complex archaea that bridge the gap between prokaryotes and eukaryotes.</title>
        <authorList>
            <person name="Spang A."/>
            <person name="Saw J.H."/>
            <person name="Jorgensen S.L."/>
            <person name="Zaremba-Niedzwiedzka K."/>
            <person name="Martijn J."/>
            <person name="Lind A.E."/>
            <person name="van Eijk R."/>
            <person name="Schleper C."/>
            <person name="Guy L."/>
            <person name="Ettema T.J."/>
        </authorList>
    </citation>
    <scope>NUCLEOTIDE SEQUENCE</scope>
</reference>
<accession>A0A0F9R9R6</accession>
<keyword evidence="1" id="KW-0812">Transmembrane</keyword>
<organism evidence="2">
    <name type="scientific">marine sediment metagenome</name>
    <dbReference type="NCBI Taxonomy" id="412755"/>
    <lineage>
        <taxon>unclassified sequences</taxon>
        <taxon>metagenomes</taxon>
        <taxon>ecological metagenomes</taxon>
    </lineage>
</organism>